<dbReference type="Gene3D" id="3.40.1280.10">
    <property type="match status" value="1"/>
</dbReference>
<organism evidence="15 16">
    <name type="scientific">Paeniglutamicibacter cryotolerans</name>
    <dbReference type="NCBI Taxonomy" id="670079"/>
    <lineage>
        <taxon>Bacteria</taxon>
        <taxon>Bacillati</taxon>
        <taxon>Actinomycetota</taxon>
        <taxon>Actinomycetes</taxon>
        <taxon>Micrococcales</taxon>
        <taxon>Micrococcaceae</taxon>
        <taxon>Paeniglutamicibacter</taxon>
    </lineage>
</organism>
<comment type="similarity">
    <text evidence="2 12">Belongs to the RNA methyltransferase RsmE family.</text>
</comment>
<dbReference type="InterPro" id="IPR015947">
    <property type="entry name" value="PUA-like_sf"/>
</dbReference>
<dbReference type="GO" id="GO:0070042">
    <property type="term" value="F:rRNA (uridine-N3-)-methyltransferase activity"/>
    <property type="evidence" value="ECO:0007669"/>
    <property type="project" value="TreeGrafter"/>
</dbReference>
<evidence type="ECO:0000256" key="9">
    <source>
        <dbReference type="ARBA" id="ARBA00022691"/>
    </source>
</evidence>
<evidence type="ECO:0000256" key="3">
    <source>
        <dbReference type="ARBA" id="ARBA00012328"/>
    </source>
</evidence>
<dbReference type="CDD" id="cd18084">
    <property type="entry name" value="RsmE-like"/>
    <property type="match status" value="1"/>
</dbReference>
<dbReference type="AlphaFoldDB" id="A0A839QLS0"/>
<dbReference type="PIRSF" id="PIRSF015601">
    <property type="entry name" value="MTase_slr0722"/>
    <property type="match status" value="1"/>
</dbReference>
<dbReference type="NCBIfam" id="NF008693">
    <property type="entry name" value="PRK11713.2-3"/>
    <property type="match status" value="1"/>
</dbReference>
<protein>
    <recommendedName>
        <fullName evidence="4 12">Ribosomal RNA small subunit methyltransferase E</fullName>
        <ecNumber evidence="3 12">2.1.1.193</ecNumber>
    </recommendedName>
</protein>
<dbReference type="InterPro" id="IPR029026">
    <property type="entry name" value="tRNA_m1G_MTases_N"/>
</dbReference>
<feature type="domain" description="Ribosomal RNA small subunit methyltransferase E methyltransferase" evidence="13">
    <location>
        <begin position="81"/>
        <end position="262"/>
    </location>
</feature>
<reference evidence="15 16" key="1">
    <citation type="submission" date="2020-08" db="EMBL/GenBank/DDBJ databases">
        <title>Sequencing the genomes of 1000 actinobacteria strains.</title>
        <authorList>
            <person name="Klenk H.-P."/>
        </authorList>
    </citation>
    <scope>NUCLEOTIDE SEQUENCE [LARGE SCALE GENOMIC DNA]</scope>
    <source>
        <strain evidence="15 16">DSM 22826</strain>
    </source>
</reference>
<evidence type="ECO:0000256" key="12">
    <source>
        <dbReference type="PIRNR" id="PIRNR015601"/>
    </source>
</evidence>
<dbReference type="EC" id="2.1.1.193" evidence="3 12"/>
<sequence>MSNQAFFTEPGTLAAAAPGDLLSLEGPEGHHAVSVKRVRAGEHIDLLDGSGRRAVCTVDSTTKAALVARVDGLLDEPRHGVRVTLVQALAKGDRDLQAVESAVELGVDAIRPWAAERCVVKWAPERAAKARAKWSSTIRAAVKQSRRTVEPELFELAGTAALAQEIAAGAAREVPSLTLILHEASDAPLAAVLGSWLADHPALAGGAAAAVPLGRVELLVGPEGGISDAEIGKLTAAGARVAQVGTHVLRSSTAGPAALVLVRHLLNQLEAPASA</sequence>
<dbReference type="RefSeq" id="WP_183512733.1">
    <property type="nucleotide sequence ID" value="NZ_BAABGK010000040.1"/>
</dbReference>
<evidence type="ECO:0000313" key="15">
    <source>
        <dbReference type="EMBL" id="MBB2997179.1"/>
    </source>
</evidence>
<dbReference type="InterPro" id="IPR046887">
    <property type="entry name" value="RsmE_PUA-like"/>
</dbReference>
<evidence type="ECO:0000256" key="7">
    <source>
        <dbReference type="ARBA" id="ARBA00022603"/>
    </source>
</evidence>
<comment type="caution">
    <text evidence="15">The sequence shown here is derived from an EMBL/GenBank/DDBJ whole genome shotgun (WGS) entry which is preliminary data.</text>
</comment>
<dbReference type="PANTHER" id="PTHR30027">
    <property type="entry name" value="RIBOSOMAL RNA SMALL SUBUNIT METHYLTRANSFERASE E"/>
    <property type="match status" value="1"/>
</dbReference>
<comment type="function">
    <text evidence="10 12">Specifically methylates the N3 position of the uracil ring of uridine 1498 (m3U1498) in 16S rRNA. Acts on the fully assembled 30S ribosomal subunit.</text>
</comment>
<evidence type="ECO:0000256" key="2">
    <source>
        <dbReference type="ARBA" id="ARBA00005528"/>
    </source>
</evidence>
<dbReference type="Pfam" id="PF20260">
    <property type="entry name" value="PUA_4"/>
    <property type="match status" value="1"/>
</dbReference>
<comment type="catalytic activity">
    <reaction evidence="11 12">
        <text>uridine(1498) in 16S rRNA + S-adenosyl-L-methionine = N(3)-methyluridine(1498) in 16S rRNA + S-adenosyl-L-homocysteine + H(+)</text>
        <dbReference type="Rhea" id="RHEA:42920"/>
        <dbReference type="Rhea" id="RHEA-COMP:10283"/>
        <dbReference type="Rhea" id="RHEA-COMP:10284"/>
        <dbReference type="ChEBI" id="CHEBI:15378"/>
        <dbReference type="ChEBI" id="CHEBI:57856"/>
        <dbReference type="ChEBI" id="CHEBI:59789"/>
        <dbReference type="ChEBI" id="CHEBI:65315"/>
        <dbReference type="ChEBI" id="CHEBI:74502"/>
        <dbReference type="EC" id="2.1.1.193"/>
    </reaction>
</comment>
<dbReference type="NCBIfam" id="TIGR00046">
    <property type="entry name" value="RsmE family RNA methyltransferase"/>
    <property type="match status" value="1"/>
</dbReference>
<dbReference type="Gene3D" id="2.40.240.20">
    <property type="entry name" value="Hypothetical PUA domain-like, domain 1"/>
    <property type="match status" value="1"/>
</dbReference>
<keyword evidence="5 12" id="KW-0963">Cytoplasm</keyword>
<dbReference type="InterPro" id="IPR046886">
    <property type="entry name" value="RsmE_MTase_dom"/>
</dbReference>
<keyword evidence="6 12" id="KW-0698">rRNA processing</keyword>
<dbReference type="SUPFAM" id="SSF75217">
    <property type="entry name" value="alpha/beta knot"/>
    <property type="match status" value="1"/>
</dbReference>
<evidence type="ECO:0000256" key="6">
    <source>
        <dbReference type="ARBA" id="ARBA00022552"/>
    </source>
</evidence>
<dbReference type="EMBL" id="JACHVS010000002">
    <property type="protein sequence ID" value="MBB2997179.1"/>
    <property type="molecule type" value="Genomic_DNA"/>
</dbReference>
<dbReference type="GO" id="GO:0005737">
    <property type="term" value="C:cytoplasm"/>
    <property type="evidence" value="ECO:0007669"/>
    <property type="project" value="UniProtKB-SubCell"/>
</dbReference>
<keyword evidence="9 12" id="KW-0949">S-adenosyl-L-methionine</keyword>
<evidence type="ECO:0000256" key="8">
    <source>
        <dbReference type="ARBA" id="ARBA00022679"/>
    </source>
</evidence>
<keyword evidence="16" id="KW-1185">Reference proteome</keyword>
<evidence type="ECO:0000256" key="1">
    <source>
        <dbReference type="ARBA" id="ARBA00004496"/>
    </source>
</evidence>
<proteinExistence type="inferred from homology"/>
<accession>A0A839QLS0</accession>
<dbReference type="PANTHER" id="PTHR30027:SF3">
    <property type="entry name" value="16S RRNA (URACIL(1498)-N(3))-METHYLTRANSFERASE"/>
    <property type="match status" value="1"/>
</dbReference>
<evidence type="ECO:0000259" key="13">
    <source>
        <dbReference type="Pfam" id="PF04452"/>
    </source>
</evidence>
<name>A0A839QLS0_9MICC</name>
<dbReference type="Pfam" id="PF04452">
    <property type="entry name" value="Methyltrans_RNA"/>
    <property type="match status" value="1"/>
</dbReference>
<feature type="domain" description="Ribosomal RNA small subunit methyltransferase E PUA-like" evidence="14">
    <location>
        <begin position="24"/>
        <end position="67"/>
    </location>
</feature>
<dbReference type="InterPro" id="IPR006700">
    <property type="entry name" value="RsmE"/>
</dbReference>
<evidence type="ECO:0000313" key="16">
    <source>
        <dbReference type="Proteomes" id="UP000523000"/>
    </source>
</evidence>
<keyword evidence="7 12" id="KW-0489">Methyltransferase</keyword>
<comment type="subcellular location">
    <subcellularLocation>
        <location evidence="1 12">Cytoplasm</location>
    </subcellularLocation>
</comment>
<dbReference type="SUPFAM" id="SSF88697">
    <property type="entry name" value="PUA domain-like"/>
    <property type="match status" value="1"/>
</dbReference>
<evidence type="ECO:0000256" key="4">
    <source>
        <dbReference type="ARBA" id="ARBA00013673"/>
    </source>
</evidence>
<evidence type="ECO:0000256" key="10">
    <source>
        <dbReference type="ARBA" id="ARBA00025699"/>
    </source>
</evidence>
<dbReference type="GO" id="GO:0070475">
    <property type="term" value="P:rRNA base methylation"/>
    <property type="evidence" value="ECO:0007669"/>
    <property type="project" value="TreeGrafter"/>
</dbReference>
<keyword evidence="8 12" id="KW-0808">Transferase</keyword>
<gene>
    <name evidence="15" type="ORF">E9229_003426</name>
</gene>
<dbReference type="Proteomes" id="UP000523000">
    <property type="component" value="Unassembled WGS sequence"/>
</dbReference>
<dbReference type="InterPro" id="IPR029028">
    <property type="entry name" value="Alpha/beta_knot_MTases"/>
</dbReference>
<evidence type="ECO:0000256" key="11">
    <source>
        <dbReference type="ARBA" id="ARBA00047944"/>
    </source>
</evidence>
<evidence type="ECO:0000259" key="14">
    <source>
        <dbReference type="Pfam" id="PF20260"/>
    </source>
</evidence>
<evidence type="ECO:0000256" key="5">
    <source>
        <dbReference type="ARBA" id="ARBA00022490"/>
    </source>
</evidence>